<reference evidence="1 2" key="1">
    <citation type="submission" date="2017-06" db="EMBL/GenBank/DDBJ databases">
        <title>Genome sequencing of cyanobaciteial culture collection at National Institute for Environmental Studies (NIES).</title>
        <authorList>
            <person name="Hirose Y."/>
            <person name="Shimura Y."/>
            <person name="Fujisawa T."/>
            <person name="Nakamura Y."/>
            <person name="Kawachi M."/>
        </authorList>
    </citation>
    <scope>NUCLEOTIDE SEQUENCE [LARGE SCALE GENOMIC DNA]</scope>
    <source>
        <strain evidence="1 2">NIES-267</strain>
    </source>
</reference>
<dbReference type="EMBL" id="AP018227">
    <property type="protein sequence ID" value="BAY82897.1"/>
    <property type="molecule type" value="Genomic_DNA"/>
</dbReference>
<evidence type="ECO:0000313" key="2">
    <source>
        <dbReference type="Proteomes" id="UP000218418"/>
    </source>
</evidence>
<protein>
    <submittedName>
        <fullName evidence="1">Uncharacterized protein</fullName>
    </submittedName>
</protein>
<organism evidence="1 2">
    <name type="scientific">Calothrix parasitica NIES-267</name>
    <dbReference type="NCBI Taxonomy" id="1973488"/>
    <lineage>
        <taxon>Bacteria</taxon>
        <taxon>Bacillati</taxon>
        <taxon>Cyanobacteriota</taxon>
        <taxon>Cyanophyceae</taxon>
        <taxon>Nostocales</taxon>
        <taxon>Calotrichaceae</taxon>
        <taxon>Calothrix</taxon>
    </lineage>
</organism>
<evidence type="ECO:0000313" key="1">
    <source>
        <dbReference type="EMBL" id="BAY82897.1"/>
    </source>
</evidence>
<dbReference type="AlphaFoldDB" id="A0A1Z4LNV2"/>
<dbReference type="OrthoDB" id="527514at2"/>
<name>A0A1Z4LNV2_9CYAN</name>
<proteinExistence type="predicted"/>
<sequence length="355" mass="40894">MLKASEIAKTRSAEHLLNLWARRYTPEISSLVANSSSCDELLKASTPEGRALTARKLKDKMLDINCQMGWIQTKNLYSYIPNVLDLNEARRITKFAFRVYKKLLDIYQHQSPKIEIENNSLSQWVIPAVEELAYALEPILIIFQEQHVASKDWRSLGFMTSQLNFTNKLMLKKLTISEQALLSPYLKFVEEQVAMPWARVCAKAASYQLNSVELKLVEQMMPIAPEIAKSVYRKLIELLPNNRSRRGKIADKGISHSCHRDLNMFQAYILLCFLEKSLEPIEQELVPLCAMVVKGVEIKWELTQKWCEVLASEMESRLDSQQKSLLQPYTQGMKQAFFKERISLGCEEESQIKVV</sequence>
<dbReference type="Proteomes" id="UP000218418">
    <property type="component" value="Chromosome"/>
</dbReference>
<accession>A0A1Z4LNV2</accession>
<keyword evidence="2" id="KW-1185">Reference proteome</keyword>
<gene>
    <name evidence="1" type="ORF">NIES267_23820</name>
</gene>